<dbReference type="RefSeq" id="WP_038558595.1">
    <property type="nucleotide sequence ID" value="NZ_CP008876.1"/>
</dbReference>
<evidence type="ECO:0000256" key="1">
    <source>
        <dbReference type="SAM" id="Phobius"/>
    </source>
</evidence>
<feature type="transmembrane region" description="Helical" evidence="1">
    <location>
        <begin position="30"/>
        <end position="46"/>
    </location>
</feature>
<keyword evidence="1" id="KW-0472">Membrane</keyword>
<keyword evidence="1" id="KW-1133">Transmembrane helix</keyword>
<gene>
    <name evidence="2" type="ORF">GZ22_03335</name>
</gene>
<evidence type="ECO:0000313" key="2">
    <source>
        <dbReference type="EMBL" id="AIF65773.1"/>
    </source>
</evidence>
<dbReference type="OrthoDB" id="2428293at2"/>
<proteinExistence type="predicted"/>
<dbReference type="EMBL" id="CP008876">
    <property type="protein sequence ID" value="AIF65773.1"/>
    <property type="molecule type" value="Genomic_DNA"/>
</dbReference>
<dbReference type="AlphaFoldDB" id="A0A075LN06"/>
<feature type="transmembrane region" description="Helical" evidence="1">
    <location>
        <begin position="6"/>
        <end position="23"/>
    </location>
</feature>
<keyword evidence="1" id="KW-0812">Transmembrane</keyword>
<sequence>MQDYILLAVLLVLFLAVVLFTRYLNKPVKILFTIYYLILGALFVVVKERIDNTYEGAATTPNINWIVNNEWIADIRHLLFVPMIGLLIYLLYKGYTDPKGPWKRSNILGVTIPLAALMAALYFLFSYMYGYHS</sequence>
<feature type="transmembrane region" description="Helical" evidence="1">
    <location>
        <begin position="107"/>
        <end position="129"/>
    </location>
</feature>
<reference evidence="2 3" key="1">
    <citation type="submission" date="2014-07" db="EMBL/GenBank/DDBJ databases">
        <title>Complete genome sequence of a moderately halophilic bacterium Terribacillus aidingensis MP602, isolated from Cryptomeria fortunei in Tianmu mountain in China.</title>
        <authorList>
            <person name="Wang Y."/>
            <person name="Lu P."/>
            <person name="Zhang L."/>
        </authorList>
    </citation>
    <scope>NUCLEOTIDE SEQUENCE [LARGE SCALE GENOMIC DNA]</scope>
    <source>
        <strain evidence="2 3">MP602</strain>
    </source>
</reference>
<organism evidence="2 3">
    <name type="scientific">Terribacillus saccharophilus</name>
    <dbReference type="NCBI Taxonomy" id="361277"/>
    <lineage>
        <taxon>Bacteria</taxon>
        <taxon>Bacillati</taxon>
        <taxon>Bacillota</taxon>
        <taxon>Bacilli</taxon>
        <taxon>Bacillales</taxon>
        <taxon>Bacillaceae</taxon>
        <taxon>Terribacillus</taxon>
    </lineage>
</organism>
<evidence type="ECO:0000313" key="3">
    <source>
        <dbReference type="Proteomes" id="UP000027980"/>
    </source>
</evidence>
<protein>
    <submittedName>
        <fullName evidence="2">Uncharacterized protein</fullName>
    </submittedName>
</protein>
<name>A0A075LN06_9BACI</name>
<dbReference type="GeneID" id="34221996"/>
<dbReference type="HOGENOM" id="CLU_1905744_0_0_9"/>
<dbReference type="Proteomes" id="UP000027980">
    <property type="component" value="Chromosome"/>
</dbReference>
<dbReference type="KEGG" id="tap:GZ22_03335"/>
<feature type="transmembrane region" description="Helical" evidence="1">
    <location>
        <begin position="75"/>
        <end position="95"/>
    </location>
</feature>
<accession>A0A075LN06</accession>